<dbReference type="GO" id="GO:0045493">
    <property type="term" value="P:xylan catabolic process"/>
    <property type="evidence" value="ECO:0007669"/>
    <property type="project" value="InterPro"/>
</dbReference>
<dbReference type="GO" id="GO:0046556">
    <property type="term" value="F:alpha-L-arabinofuranosidase activity"/>
    <property type="evidence" value="ECO:0007669"/>
    <property type="project" value="TreeGrafter"/>
</dbReference>
<dbReference type="InterPro" id="IPR036962">
    <property type="entry name" value="Glyco_hydro_3_N_sf"/>
</dbReference>
<name>A0A9Q1RJ13_9SOLA</name>
<dbReference type="Gene3D" id="2.60.40.10">
    <property type="entry name" value="Immunoglobulins"/>
    <property type="match status" value="1"/>
</dbReference>
<keyword evidence="5" id="KW-1185">Reference proteome</keyword>
<dbReference type="SMART" id="SM01217">
    <property type="entry name" value="Fn3_like"/>
    <property type="match status" value="1"/>
</dbReference>
<dbReference type="PANTHER" id="PTHR42721:SF11">
    <property type="entry name" value="BETA-D-XYLOSIDASE 5-RELATED"/>
    <property type="match status" value="1"/>
</dbReference>
<comment type="caution">
    <text evidence="4">The sequence shown here is derived from an EMBL/GenBank/DDBJ whole genome shotgun (WGS) entry which is preliminary data.</text>
</comment>
<dbReference type="EMBL" id="JAJAGQ010000005">
    <property type="protein sequence ID" value="KAJ8562653.1"/>
    <property type="molecule type" value="Genomic_DNA"/>
</dbReference>
<evidence type="ECO:0000259" key="3">
    <source>
        <dbReference type="SMART" id="SM01217"/>
    </source>
</evidence>
<dbReference type="InterPro" id="IPR026891">
    <property type="entry name" value="Fn3-like"/>
</dbReference>
<dbReference type="PANTHER" id="PTHR42721">
    <property type="entry name" value="SUGAR HYDROLASE-RELATED"/>
    <property type="match status" value="1"/>
</dbReference>
<dbReference type="InterPro" id="IPR017853">
    <property type="entry name" value="GH"/>
</dbReference>
<evidence type="ECO:0000313" key="4">
    <source>
        <dbReference type="EMBL" id="KAJ8562653.1"/>
    </source>
</evidence>
<feature type="domain" description="Fibronectin type III-like" evidence="3">
    <location>
        <begin position="346"/>
        <end position="416"/>
    </location>
</feature>
<dbReference type="GO" id="GO:0031222">
    <property type="term" value="P:arabinan catabolic process"/>
    <property type="evidence" value="ECO:0007669"/>
    <property type="project" value="TreeGrafter"/>
</dbReference>
<dbReference type="Proteomes" id="UP001152561">
    <property type="component" value="Unassembled WGS sequence"/>
</dbReference>
<dbReference type="Gene3D" id="3.20.20.300">
    <property type="entry name" value="Glycoside hydrolase, family 3, N-terminal domain"/>
    <property type="match status" value="1"/>
</dbReference>
<dbReference type="OrthoDB" id="47059at2759"/>
<accession>A0A9Q1RJ13</accession>
<evidence type="ECO:0000256" key="2">
    <source>
        <dbReference type="ARBA" id="ARBA00023295"/>
    </source>
</evidence>
<dbReference type="InterPro" id="IPR044993">
    <property type="entry name" value="BXL"/>
</dbReference>
<gene>
    <name evidence="4" type="ORF">K7X08_031105</name>
</gene>
<evidence type="ECO:0000256" key="1">
    <source>
        <dbReference type="ARBA" id="ARBA00022801"/>
    </source>
</evidence>
<dbReference type="InterPro" id="IPR036881">
    <property type="entry name" value="Glyco_hydro_3_C_sf"/>
</dbReference>
<evidence type="ECO:0000313" key="5">
    <source>
        <dbReference type="Proteomes" id="UP001152561"/>
    </source>
</evidence>
<proteinExistence type="predicted"/>
<sequence length="427" mass="47081">MKVTEQDMMETFLKPFEVCVKEGDVTSVMCSYNKINGIPACADPKLLKGKIRGDWDLHGYIVSDCDSIEVMLNDQKWLGDAPEDAVAQGLKAGIPCKFTTPIHGFSLYTKVDYQVGCGEVLCKNESLIFPAMRAAKKADATILVVGLDLGVEAESLDRKNLLLPGYQTQLIKQVASVSNGPVVLVIMCAGGVDVTFAKNNPKIRGIIWAGYPGEGGGRGIADVVFGGHNPGGKLRLTWFENSYVDMLPLTSMPLRPIDNLGYPGRTYKFYNGSTVYPFGYGLCYTNFTYSLSSARQQIHVKLNKFQHCRDLNYNAGTHVPSYPAVLIDDLKRGDDMTVDFSIEVENIVMVYWVPPEDIAEAPLKQVVGFKKVFLKIGEKKKVDFVLNACKNLGLVNYRAYNLLASGGHNFVIGDGKLSFPVHVYIHH</sequence>
<dbReference type="Pfam" id="PF01915">
    <property type="entry name" value="Glyco_hydro_3_C"/>
    <property type="match status" value="1"/>
</dbReference>
<dbReference type="InterPro" id="IPR002772">
    <property type="entry name" value="Glyco_hydro_3_C"/>
</dbReference>
<dbReference type="Gene3D" id="3.40.50.1700">
    <property type="entry name" value="Glycoside hydrolase family 3 C-terminal domain"/>
    <property type="match status" value="1"/>
</dbReference>
<reference evidence="5" key="1">
    <citation type="journal article" date="2023" name="Proc. Natl. Acad. Sci. U.S.A.">
        <title>Genomic and structural basis for evolution of tropane alkaloid biosynthesis.</title>
        <authorList>
            <person name="Wanga Y.-J."/>
            <person name="Taina T."/>
            <person name="Yua J.-Y."/>
            <person name="Lia J."/>
            <person name="Xua B."/>
            <person name="Chenc J."/>
            <person name="D'Auriad J.C."/>
            <person name="Huanga J.-P."/>
            <person name="Huanga S.-X."/>
        </authorList>
    </citation>
    <scope>NUCLEOTIDE SEQUENCE [LARGE SCALE GENOMIC DNA]</scope>
    <source>
        <strain evidence="5">cv. KIB-2019</strain>
    </source>
</reference>
<dbReference type="GO" id="GO:0009044">
    <property type="term" value="F:xylan 1,4-beta-xylosidase activity"/>
    <property type="evidence" value="ECO:0007669"/>
    <property type="project" value="InterPro"/>
</dbReference>
<dbReference type="Pfam" id="PF14310">
    <property type="entry name" value="Fn3-like"/>
    <property type="match status" value="1"/>
</dbReference>
<organism evidence="4 5">
    <name type="scientific">Anisodus acutangulus</name>
    <dbReference type="NCBI Taxonomy" id="402998"/>
    <lineage>
        <taxon>Eukaryota</taxon>
        <taxon>Viridiplantae</taxon>
        <taxon>Streptophyta</taxon>
        <taxon>Embryophyta</taxon>
        <taxon>Tracheophyta</taxon>
        <taxon>Spermatophyta</taxon>
        <taxon>Magnoliopsida</taxon>
        <taxon>eudicotyledons</taxon>
        <taxon>Gunneridae</taxon>
        <taxon>Pentapetalae</taxon>
        <taxon>asterids</taxon>
        <taxon>lamiids</taxon>
        <taxon>Solanales</taxon>
        <taxon>Solanaceae</taxon>
        <taxon>Solanoideae</taxon>
        <taxon>Hyoscyameae</taxon>
        <taxon>Anisodus</taxon>
    </lineage>
</organism>
<keyword evidence="2" id="KW-0326">Glycosidase</keyword>
<dbReference type="InterPro" id="IPR013783">
    <property type="entry name" value="Ig-like_fold"/>
</dbReference>
<dbReference type="SUPFAM" id="SSF51445">
    <property type="entry name" value="(Trans)glycosidases"/>
    <property type="match status" value="1"/>
</dbReference>
<keyword evidence="1" id="KW-0378">Hydrolase</keyword>
<dbReference type="SUPFAM" id="SSF52279">
    <property type="entry name" value="Beta-D-glucan exohydrolase, C-terminal domain"/>
    <property type="match status" value="1"/>
</dbReference>
<protein>
    <recommendedName>
        <fullName evidence="3">Fibronectin type III-like domain-containing protein</fullName>
    </recommendedName>
</protein>
<dbReference type="AlphaFoldDB" id="A0A9Q1RJ13"/>